<keyword evidence="2" id="KW-1185">Reference proteome</keyword>
<sequence>MSILVYTRGELAVDSRVVVAHGGKMHTEDSGRKYRYPHGPFTFHGHKVLLWAYVGSNIMARAWDYRYQLMAAKEETGFLSYADTSRFLILEEGMKGEQLIITDGPIYVASLDGTLIEYPPESTIILGDAKERVTHISQCVLAAWLYVATAIRHDERCGGVIYRFTFKEGSVQEQKPIGRIFPFTALYYQALACGSHFKANVRKKLTLK</sequence>
<dbReference type="EMBL" id="KF623294">
    <property type="protein sequence ID" value="AGX01883.1"/>
    <property type="molecule type" value="Genomic_DNA"/>
</dbReference>
<dbReference type="KEGG" id="vg:18501055"/>
<dbReference type="Proteomes" id="UP000204235">
    <property type="component" value="Segment"/>
</dbReference>
<evidence type="ECO:0000313" key="1">
    <source>
        <dbReference type="EMBL" id="AGX01883.1"/>
    </source>
</evidence>
<dbReference type="GeneID" id="18501055"/>
<evidence type="ECO:0000313" key="2">
    <source>
        <dbReference type="Proteomes" id="UP000204235"/>
    </source>
</evidence>
<dbReference type="RefSeq" id="YP_009010213.1">
    <property type="nucleotide sequence ID" value="NC_023610.1"/>
</dbReference>
<proteinExistence type="predicted"/>
<reference evidence="1 2" key="1">
    <citation type="journal article" date="2014" name="FEMS Microbiol. Lett.">
        <title>The genome of the Erwinia amylovora phage PhiEaH1 reveals greater diversity and broadens the applicability of phages for the treatment of fire blight.</title>
        <authorList>
            <person name="Meczker K."/>
            <person name="Domotor D."/>
            <person name="Vass J."/>
            <person name="Rakhely G."/>
            <person name="Schneider G."/>
            <person name="Kovacs T."/>
        </authorList>
    </citation>
    <scope>NUCLEOTIDE SEQUENCE [LARGE SCALE GENOMIC DNA]</scope>
</reference>
<accession>W8D0I7</accession>
<protein>
    <submittedName>
        <fullName evidence="1">Uncharacterized protein</fullName>
    </submittedName>
</protein>
<name>W8D0I7_9CAUD</name>
<organism evidence="1 2">
    <name type="scientific">Erwinia phage PhiEaH1</name>
    <dbReference type="NCBI Taxonomy" id="1401669"/>
    <lineage>
        <taxon>Viruses</taxon>
        <taxon>Duplodnaviria</taxon>
        <taxon>Heunggongvirae</taxon>
        <taxon>Uroviricota</taxon>
        <taxon>Caudoviricetes</taxon>
        <taxon>Chimalliviridae</taxon>
        <taxon>Iapetusvirus</taxon>
        <taxon>Iapetusvirus EaH1</taxon>
    </lineage>
</organism>